<organism evidence="14 15">
    <name type="scientific">Natranaerobius trueperi</name>
    <dbReference type="NCBI Taxonomy" id="759412"/>
    <lineage>
        <taxon>Bacteria</taxon>
        <taxon>Bacillati</taxon>
        <taxon>Bacillota</taxon>
        <taxon>Clostridia</taxon>
        <taxon>Natranaerobiales</taxon>
        <taxon>Natranaerobiaceae</taxon>
        <taxon>Natranaerobius</taxon>
    </lineage>
</organism>
<keyword evidence="3 12" id="KW-1003">Cell membrane</keyword>
<dbReference type="InterPro" id="IPR048634">
    <property type="entry name" value="SecD_SecF_C"/>
</dbReference>
<evidence type="ECO:0000256" key="10">
    <source>
        <dbReference type="ARBA" id="ARBA00060856"/>
    </source>
</evidence>
<dbReference type="FunFam" id="1.20.1640.10:FF:000024">
    <property type="entry name" value="Multifunctional fusion protein"/>
    <property type="match status" value="1"/>
</dbReference>
<dbReference type="Gene3D" id="3.30.70.2040">
    <property type="match status" value="1"/>
</dbReference>
<dbReference type="GO" id="GO:0005886">
    <property type="term" value="C:plasma membrane"/>
    <property type="evidence" value="ECO:0007669"/>
    <property type="project" value="UniProtKB-SubCell"/>
</dbReference>
<evidence type="ECO:0000256" key="1">
    <source>
        <dbReference type="ARBA" id="ARBA00004651"/>
    </source>
</evidence>
<dbReference type="InterPro" id="IPR055344">
    <property type="entry name" value="SecD_SecF_C_bact"/>
</dbReference>
<evidence type="ECO:0000256" key="2">
    <source>
        <dbReference type="ARBA" id="ARBA00022448"/>
    </source>
</evidence>
<dbReference type="PRINTS" id="PR01755">
    <property type="entry name" value="SECFTRNLCASE"/>
</dbReference>
<comment type="subunit">
    <text evidence="12">Forms a complex with SecD. Part of the essential Sec protein translocation apparatus which comprises SecA, SecYEG and auxiliary proteins SecDF. Other proteins may also be involved.</text>
</comment>
<comment type="function">
    <text evidence="9 12">Part of the Sec protein translocase complex. Interacts with the SecYEG preprotein conducting channel. SecDF uses the proton motive force (PMF) to complete protein translocation after the ATP-dependent function of SecA.</text>
</comment>
<keyword evidence="8 12" id="KW-0472">Membrane</keyword>
<dbReference type="Proteomes" id="UP000214588">
    <property type="component" value="Unassembled WGS sequence"/>
</dbReference>
<feature type="transmembrane region" description="Helical" evidence="12">
    <location>
        <begin position="17"/>
        <end position="35"/>
    </location>
</feature>
<dbReference type="SUPFAM" id="SSF82866">
    <property type="entry name" value="Multidrug efflux transporter AcrB transmembrane domain"/>
    <property type="match status" value="1"/>
</dbReference>
<feature type="domain" description="Protein export membrane protein SecD/SecF C-terminal" evidence="13">
    <location>
        <begin position="120"/>
        <end position="294"/>
    </location>
</feature>
<evidence type="ECO:0000256" key="6">
    <source>
        <dbReference type="ARBA" id="ARBA00022989"/>
    </source>
</evidence>
<dbReference type="NCBIfam" id="TIGR00966">
    <property type="entry name" value="transloc_SecF"/>
    <property type="match status" value="1"/>
</dbReference>
<evidence type="ECO:0000256" key="11">
    <source>
        <dbReference type="ARBA" id="ARBA00061053"/>
    </source>
</evidence>
<keyword evidence="15" id="KW-1185">Reference proteome</keyword>
<evidence type="ECO:0000256" key="12">
    <source>
        <dbReference type="HAMAP-Rule" id="MF_01464"/>
    </source>
</evidence>
<evidence type="ECO:0000256" key="3">
    <source>
        <dbReference type="ARBA" id="ARBA00022475"/>
    </source>
</evidence>
<evidence type="ECO:0000256" key="8">
    <source>
        <dbReference type="ARBA" id="ARBA00023136"/>
    </source>
</evidence>
<name>A0A226BXV2_9FIRM</name>
<keyword evidence="2 12" id="KW-0813">Transport</keyword>
<evidence type="ECO:0000256" key="4">
    <source>
        <dbReference type="ARBA" id="ARBA00022692"/>
    </source>
</evidence>
<dbReference type="InterPro" id="IPR022645">
    <property type="entry name" value="SecD/SecF_bac"/>
</dbReference>
<keyword evidence="5 12" id="KW-0653">Protein transport</keyword>
<reference evidence="14 15" key="1">
    <citation type="submission" date="2017-06" db="EMBL/GenBank/DDBJ databases">
        <title>Draft Genome Sequence of Natranaerobius trueperi halophilic, alkalithermophilic bacteria from soda lakes.</title>
        <authorList>
            <person name="Zhao B."/>
        </authorList>
    </citation>
    <scope>NUCLEOTIDE SEQUENCE [LARGE SCALE GENOMIC DNA]</scope>
    <source>
        <strain evidence="14 15">DSM 18760</strain>
    </source>
</reference>
<accession>A0A226BXV2</accession>
<dbReference type="InterPro" id="IPR022646">
    <property type="entry name" value="SecD/SecF_CS"/>
</dbReference>
<keyword evidence="4 12" id="KW-0812">Transmembrane</keyword>
<feature type="transmembrane region" description="Helical" evidence="12">
    <location>
        <begin position="139"/>
        <end position="156"/>
    </location>
</feature>
<dbReference type="Pfam" id="PF02355">
    <property type="entry name" value="SecD_SecF_C"/>
    <property type="match status" value="1"/>
</dbReference>
<dbReference type="Gene3D" id="1.20.1640.10">
    <property type="entry name" value="Multidrug efflux transporter AcrB transmembrane domain"/>
    <property type="match status" value="1"/>
</dbReference>
<evidence type="ECO:0000256" key="9">
    <source>
        <dbReference type="ARBA" id="ARBA00059018"/>
    </source>
</evidence>
<feature type="transmembrane region" description="Helical" evidence="12">
    <location>
        <begin position="267"/>
        <end position="289"/>
    </location>
</feature>
<dbReference type="GO" id="GO:0006605">
    <property type="term" value="P:protein targeting"/>
    <property type="evidence" value="ECO:0007669"/>
    <property type="project" value="UniProtKB-UniRule"/>
</dbReference>
<sequence>MACKGVSHMEIITKRKMWFLVSLVIVIIGFGSLILNGLNLGIDFTGGTILHVSLGEEYEVEEVRDVLEDFGLEDSVIQQATDSQGETSEVIIRTTSLQEQERNEIIEGLRGNWPQIEDEDVLRSANVGATIGDELRSQAIWSLLIASIGMIAYISYRFEFSFAISAIVAILHDAFIVLTIFSLFQIEINSPFIAAVLTIIGYSINDTIVIFDRIRETLQLEKKLPLNDVITTSISKTLTRSLNTSGTTTLVLLSLLIFGGVTLRPFILALLIGVISGTYSSVFIASNVWSTLSEKMGSQYGNRKKSTS</sequence>
<protein>
    <recommendedName>
        <fullName evidence="12">Protein-export membrane protein SecF</fullName>
    </recommendedName>
</protein>
<comment type="similarity">
    <text evidence="11">In the N-terminal section; belongs to the SecD/SecF family. SecD subfamily.</text>
</comment>
<evidence type="ECO:0000256" key="5">
    <source>
        <dbReference type="ARBA" id="ARBA00022927"/>
    </source>
</evidence>
<dbReference type="HAMAP" id="MF_01464_B">
    <property type="entry name" value="SecF_B"/>
    <property type="match status" value="1"/>
</dbReference>
<comment type="similarity">
    <text evidence="12">Belongs to the SecD/SecF family. SecF subfamily.</text>
</comment>
<dbReference type="EMBL" id="NIQC01000015">
    <property type="protein sequence ID" value="OWZ83612.1"/>
    <property type="molecule type" value="Genomic_DNA"/>
</dbReference>
<dbReference type="GO" id="GO:0065002">
    <property type="term" value="P:intracellular protein transmembrane transport"/>
    <property type="evidence" value="ECO:0007669"/>
    <property type="project" value="UniProtKB-UniRule"/>
</dbReference>
<dbReference type="InterPro" id="IPR022813">
    <property type="entry name" value="SecD/SecF_arch_bac"/>
</dbReference>
<feature type="transmembrane region" description="Helical" evidence="12">
    <location>
        <begin position="192"/>
        <end position="211"/>
    </location>
</feature>
<comment type="similarity">
    <text evidence="10">In the C-terminal section; belongs to the SecD/SecF family. SecF subfamily.</text>
</comment>
<comment type="subcellular location">
    <subcellularLocation>
        <location evidence="1 12">Cell membrane</location>
        <topology evidence="1 12">Multi-pass membrane protein</topology>
    </subcellularLocation>
</comment>
<dbReference type="GO" id="GO:0043952">
    <property type="term" value="P:protein transport by the Sec complex"/>
    <property type="evidence" value="ECO:0007669"/>
    <property type="project" value="UniProtKB-UniRule"/>
</dbReference>
<evidence type="ECO:0000313" key="14">
    <source>
        <dbReference type="EMBL" id="OWZ83612.1"/>
    </source>
</evidence>
<dbReference type="PANTHER" id="PTHR30081">
    <property type="entry name" value="PROTEIN-EXPORT MEMBRANE PROTEIN SEC"/>
    <property type="match status" value="1"/>
</dbReference>
<dbReference type="OrthoDB" id="9805019at2"/>
<dbReference type="NCBIfam" id="TIGR00916">
    <property type="entry name" value="2A0604s01"/>
    <property type="match status" value="1"/>
</dbReference>
<proteinExistence type="inferred from homology"/>
<dbReference type="PANTHER" id="PTHR30081:SF8">
    <property type="entry name" value="PROTEIN TRANSLOCASE SUBUNIT SECF"/>
    <property type="match status" value="1"/>
</dbReference>
<dbReference type="GO" id="GO:0015450">
    <property type="term" value="F:protein-transporting ATPase activity"/>
    <property type="evidence" value="ECO:0007669"/>
    <property type="project" value="InterPro"/>
</dbReference>
<evidence type="ECO:0000256" key="7">
    <source>
        <dbReference type="ARBA" id="ARBA00023010"/>
    </source>
</evidence>
<evidence type="ECO:0000313" key="15">
    <source>
        <dbReference type="Proteomes" id="UP000214588"/>
    </source>
</evidence>
<keyword evidence="7 12" id="KW-0811">Translocation</keyword>
<keyword evidence="6 12" id="KW-1133">Transmembrane helix</keyword>
<feature type="transmembrane region" description="Helical" evidence="12">
    <location>
        <begin position="242"/>
        <end position="261"/>
    </location>
</feature>
<gene>
    <name evidence="12 14" type="primary">secF</name>
    <name evidence="14" type="ORF">CDO51_07835</name>
</gene>
<dbReference type="InterPro" id="IPR005665">
    <property type="entry name" value="SecF_bac"/>
</dbReference>
<comment type="caution">
    <text evidence="14">The sequence shown here is derived from an EMBL/GenBank/DDBJ whole genome shotgun (WGS) entry which is preliminary data.</text>
</comment>
<feature type="transmembrane region" description="Helical" evidence="12">
    <location>
        <begin position="163"/>
        <end position="186"/>
    </location>
</feature>
<dbReference type="Pfam" id="PF07549">
    <property type="entry name" value="Sec_GG"/>
    <property type="match status" value="1"/>
</dbReference>
<dbReference type="AlphaFoldDB" id="A0A226BXV2"/>
<evidence type="ECO:0000259" key="13">
    <source>
        <dbReference type="Pfam" id="PF02355"/>
    </source>
</evidence>